<organism evidence="2 3">
    <name type="scientific">Candidatus Berkelbacteria bacterium Athens1014_28</name>
    <dbReference type="NCBI Taxonomy" id="2017145"/>
    <lineage>
        <taxon>Bacteria</taxon>
        <taxon>Candidatus Berkelbacteria</taxon>
    </lineage>
</organism>
<keyword evidence="1" id="KW-0472">Membrane</keyword>
<evidence type="ECO:0000313" key="3">
    <source>
        <dbReference type="Proteomes" id="UP000316495"/>
    </source>
</evidence>
<accession>A0A554LIK0</accession>
<dbReference type="EMBL" id="VMGN01000066">
    <property type="protein sequence ID" value="TSC92682.1"/>
    <property type="molecule type" value="Genomic_DNA"/>
</dbReference>
<sequence>MTEETEKPAENEPEKEERIVLPAKKKRNLLWLWILIALIIGGSAVGAYAYRGEIKKLIFGEKKSEEAASEKKSSESEEAPVSTKVVDDGIIWLNPRVKLDDLGLFKKVADPNFPEGYQGTTYYKVATTSDSGEIILALVKIETMGYYYDLHHFLKKDGKYWWLSQNSDAIGSDDINCYAKTSSNVDNTFTIKSLQLDKTITEGSTKLTQDANSSRITTFADKESTGKKIDETKWGDLYLLEGDAIELSTGQAKVAQYYVLRNDGVKIIYWPTPTFRKDDGSLTVTWSNPIGAAATFSQIKTSGCGGGGGSFPLITKASSLATKKEVGKASFAENLGVIVWQDDYENWTIFMNDKYAPQAECGKPVIYLYPEKEMNVRVLVGADITKSEPVYNKGWNVFASPSGSLKIAGKTFPYLFWEGTGWGKYPA</sequence>
<protein>
    <submittedName>
        <fullName evidence="2">Uncharacterized protein</fullName>
    </submittedName>
</protein>
<evidence type="ECO:0000313" key="2">
    <source>
        <dbReference type="EMBL" id="TSC92682.1"/>
    </source>
</evidence>
<dbReference type="Proteomes" id="UP000316495">
    <property type="component" value="Unassembled WGS sequence"/>
</dbReference>
<dbReference type="AlphaFoldDB" id="A0A554LIK0"/>
<name>A0A554LIK0_9BACT</name>
<feature type="transmembrane region" description="Helical" evidence="1">
    <location>
        <begin position="30"/>
        <end position="50"/>
    </location>
</feature>
<reference evidence="2 3" key="1">
    <citation type="submission" date="2017-07" db="EMBL/GenBank/DDBJ databases">
        <title>Mechanisms for carbon and nitrogen cycling indicate functional differentiation within the Candidate Phyla Radiation.</title>
        <authorList>
            <person name="Danczak R.E."/>
            <person name="Johnston M.D."/>
            <person name="Kenah C."/>
            <person name="Slattery M."/>
            <person name="Wrighton K.C."/>
            <person name="Wilkins M.J."/>
        </authorList>
    </citation>
    <scope>NUCLEOTIDE SEQUENCE [LARGE SCALE GENOMIC DNA]</scope>
    <source>
        <strain evidence="2">Athens1014_28</strain>
    </source>
</reference>
<comment type="caution">
    <text evidence="2">The sequence shown here is derived from an EMBL/GenBank/DDBJ whole genome shotgun (WGS) entry which is preliminary data.</text>
</comment>
<keyword evidence="1" id="KW-0812">Transmembrane</keyword>
<evidence type="ECO:0000256" key="1">
    <source>
        <dbReference type="SAM" id="Phobius"/>
    </source>
</evidence>
<gene>
    <name evidence="2" type="ORF">Athens101428_815</name>
</gene>
<proteinExistence type="predicted"/>
<keyword evidence="1" id="KW-1133">Transmembrane helix</keyword>
<feature type="non-terminal residue" evidence="2">
    <location>
        <position position="427"/>
    </location>
</feature>